<dbReference type="Gene3D" id="1.10.555.10">
    <property type="entry name" value="Rho GTPase activation protein"/>
    <property type="match status" value="1"/>
</dbReference>
<evidence type="ECO:0000313" key="4">
    <source>
        <dbReference type="EMBL" id="KAG7532062.1"/>
    </source>
</evidence>
<dbReference type="SMART" id="SM00324">
    <property type="entry name" value="RhoGAP"/>
    <property type="match status" value="1"/>
</dbReference>
<dbReference type="InterPro" id="IPR008936">
    <property type="entry name" value="Rho_GTPase_activation_prot"/>
</dbReference>
<keyword evidence="1" id="KW-0343">GTPase activation</keyword>
<comment type="caution">
    <text evidence="4">The sequence shown here is derived from an EMBL/GenBank/DDBJ whole genome shotgun (WGS) entry which is preliminary data.</text>
</comment>
<dbReference type="Pfam" id="PF00620">
    <property type="entry name" value="RhoGAP"/>
    <property type="match status" value="1"/>
</dbReference>
<feature type="compositionally biased region" description="Basic and acidic residues" evidence="2">
    <location>
        <begin position="894"/>
        <end position="909"/>
    </location>
</feature>
<organism evidence="4 5">
    <name type="scientific">Filobasidium floriforme</name>
    <dbReference type="NCBI Taxonomy" id="5210"/>
    <lineage>
        <taxon>Eukaryota</taxon>
        <taxon>Fungi</taxon>
        <taxon>Dikarya</taxon>
        <taxon>Basidiomycota</taxon>
        <taxon>Agaricomycotina</taxon>
        <taxon>Tremellomycetes</taxon>
        <taxon>Filobasidiales</taxon>
        <taxon>Filobasidiaceae</taxon>
        <taxon>Filobasidium</taxon>
    </lineage>
</organism>
<gene>
    <name evidence="4" type="ORF">FFLO_03870</name>
</gene>
<protein>
    <recommendedName>
        <fullName evidence="3">Rho-GAP domain-containing protein</fullName>
    </recommendedName>
</protein>
<feature type="domain" description="Rho-GAP" evidence="3">
    <location>
        <begin position="487"/>
        <end position="682"/>
    </location>
</feature>
<keyword evidence="5" id="KW-1185">Reference proteome</keyword>
<dbReference type="PANTHER" id="PTHR23176:SF134">
    <property type="entry name" value="RHO-TYPE GTPASE-ACTIVATING PROTEIN"/>
    <property type="match status" value="1"/>
</dbReference>
<reference evidence="4" key="1">
    <citation type="submission" date="2020-04" db="EMBL/GenBank/DDBJ databases">
        <title>Analysis of mating type loci in Filobasidium floriforme.</title>
        <authorList>
            <person name="Nowrousian M."/>
        </authorList>
    </citation>
    <scope>NUCLEOTIDE SEQUENCE</scope>
    <source>
        <strain evidence="4">CBS 6242</strain>
    </source>
</reference>
<dbReference type="GO" id="GO:0005737">
    <property type="term" value="C:cytoplasm"/>
    <property type="evidence" value="ECO:0007669"/>
    <property type="project" value="TreeGrafter"/>
</dbReference>
<dbReference type="InterPro" id="IPR001060">
    <property type="entry name" value="FCH_dom"/>
</dbReference>
<feature type="compositionally biased region" description="Polar residues" evidence="2">
    <location>
        <begin position="1"/>
        <end position="10"/>
    </location>
</feature>
<dbReference type="PANTHER" id="PTHR23176">
    <property type="entry name" value="RHO/RAC/CDC GTPASE-ACTIVATING PROTEIN"/>
    <property type="match status" value="1"/>
</dbReference>
<feature type="region of interest" description="Disordered" evidence="2">
    <location>
        <begin position="1"/>
        <end position="30"/>
    </location>
</feature>
<dbReference type="Gene3D" id="1.20.1270.60">
    <property type="entry name" value="Arfaptin homology (AH) domain/BAR domain"/>
    <property type="match status" value="2"/>
</dbReference>
<feature type="region of interest" description="Disordered" evidence="2">
    <location>
        <begin position="195"/>
        <end position="266"/>
    </location>
</feature>
<dbReference type="GO" id="GO:0005096">
    <property type="term" value="F:GTPase activator activity"/>
    <property type="evidence" value="ECO:0007669"/>
    <property type="project" value="UniProtKB-KW"/>
</dbReference>
<dbReference type="SUPFAM" id="SSF48350">
    <property type="entry name" value="GTPase activation domain, GAP"/>
    <property type="match status" value="1"/>
</dbReference>
<dbReference type="AlphaFoldDB" id="A0A8K0JLY6"/>
<sequence>MQHPASSTESLPYGESSHFKQQSRDRRSVDLTGKGVTSKVDDVVGKFDVSLIIVNKGYLAFFNERIHIEEQYVDSLQRLYVKSRAFDSLYEDGIDGPLPTSRQAWREVRDHTEREADTRRAYCEALQDSVVRILQEMASVQGRIKGRIREDLERATNMYIDQAEHTLPKLKKAYFKKCQEVEDQKRQDAAIAHQARLLSDPVHGDRSYSPLGTPSYEHPSNPYASPPGMSAPLPPSANPALANNVSFDNDGPGGRRRAGSTGQADKAKEVFGDLANTGKRGLNAFMARFGGDKEKEKDTKSPEEGFVVLPPAHPSGSPLNSGGMQPLPSAPMGTALGHVKSPSGSYGTGRVPDGIAVKASAMKGVKLKREAEEADKAYREAVFHLESLRLRRNKIQASASDSFDTFTAELCGSLKACLMAYIDCSSATAATNAQMVEHPRKAVESVDIAKDVAIFSGPAHLKTINFATPVLYENYYVGQCRSLIFGVSLNDYEYTRADKDHGHPPAIVVKCIAELDARALQMEGIHRINGRVAAVQQLVYEIEQDERAFQFSPEHEISVVSAVLKKYCRELPEPIFYFPLADRIRYTENRESHISSNFSAIRARLSRMPPIHQSTLRVIVEHLSRVAAHSTQNKMDAKNLAVIFGKTLFGEDELPKDGGLKNFKVGKDTVVEDMINYAPLLFSREESDAPVLPAGAALSRSGSLSYQPVHTGIGSHHTRAKLPKVDTSMASTAEGSMGMHRINLNDEAYDSPEKAGPSRTFLPPGAASPISVSPPNPNREFAPPPLPPRRPADVGSMHTRRPSYNATSPQSHADEMGGRAYEPLSPGTTSTATTSPATALGHSLVQEVDEPVGPVTQGMQHERLEEEEDDDVGNKTITQPIEGTQRAPSPDLVGVHHELAEKEVDPKRG</sequence>
<feature type="compositionally biased region" description="Pro residues" evidence="2">
    <location>
        <begin position="772"/>
        <end position="789"/>
    </location>
</feature>
<feature type="compositionally biased region" description="Low complexity" evidence="2">
    <location>
        <begin position="823"/>
        <end position="841"/>
    </location>
</feature>
<name>A0A8K0JLY6_9TREE</name>
<dbReference type="GO" id="GO:0007165">
    <property type="term" value="P:signal transduction"/>
    <property type="evidence" value="ECO:0007669"/>
    <property type="project" value="InterPro"/>
</dbReference>
<evidence type="ECO:0000256" key="1">
    <source>
        <dbReference type="ARBA" id="ARBA00022468"/>
    </source>
</evidence>
<dbReference type="Pfam" id="PF00611">
    <property type="entry name" value="FCH"/>
    <property type="match status" value="1"/>
</dbReference>
<dbReference type="InterPro" id="IPR050729">
    <property type="entry name" value="Rho-GAP"/>
</dbReference>
<proteinExistence type="predicted"/>
<feature type="region of interest" description="Disordered" evidence="2">
    <location>
        <begin position="748"/>
        <end position="909"/>
    </location>
</feature>
<feature type="compositionally biased region" description="Polar residues" evidence="2">
    <location>
        <begin position="802"/>
        <end position="811"/>
    </location>
</feature>
<evidence type="ECO:0000259" key="3">
    <source>
        <dbReference type="PROSITE" id="PS50238"/>
    </source>
</evidence>
<evidence type="ECO:0000256" key="2">
    <source>
        <dbReference type="SAM" id="MobiDB-lite"/>
    </source>
</evidence>
<dbReference type="SUPFAM" id="SSF103657">
    <property type="entry name" value="BAR/IMD domain-like"/>
    <property type="match status" value="1"/>
</dbReference>
<dbReference type="InterPro" id="IPR000198">
    <property type="entry name" value="RhoGAP_dom"/>
</dbReference>
<dbReference type="InterPro" id="IPR027267">
    <property type="entry name" value="AH/BAR_dom_sf"/>
</dbReference>
<dbReference type="EMBL" id="JABELV010000075">
    <property type="protein sequence ID" value="KAG7532062.1"/>
    <property type="molecule type" value="Genomic_DNA"/>
</dbReference>
<evidence type="ECO:0000313" key="5">
    <source>
        <dbReference type="Proteomes" id="UP000812966"/>
    </source>
</evidence>
<accession>A0A8K0JLY6</accession>
<dbReference type="PROSITE" id="PS50238">
    <property type="entry name" value="RHOGAP"/>
    <property type="match status" value="1"/>
</dbReference>
<dbReference type="Proteomes" id="UP000812966">
    <property type="component" value="Unassembled WGS sequence"/>
</dbReference>